<dbReference type="EMBL" id="CAJPIZ010000430">
    <property type="protein sequence ID" value="CAG2101410.1"/>
    <property type="molecule type" value="Genomic_DNA"/>
</dbReference>
<evidence type="ECO:0000313" key="4">
    <source>
        <dbReference type="Proteomes" id="UP000759131"/>
    </source>
</evidence>
<feature type="region of interest" description="Disordered" evidence="1">
    <location>
        <begin position="358"/>
        <end position="389"/>
    </location>
</feature>
<feature type="transmembrane region" description="Helical" evidence="2">
    <location>
        <begin position="12"/>
        <end position="29"/>
    </location>
</feature>
<feature type="compositionally biased region" description="Basic and acidic residues" evidence="1">
    <location>
        <begin position="250"/>
        <end position="284"/>
    </location>
</feature>
<keyword evidence="2" id="KW-0472">Membrane</keyword>
<feature type="compositionally biased region" description="Basic and acidic residues" evidence="1">
    <location>
        <begin position="295"/>
        <end position="345"/>
    </location>
</feature>
<keyword evidence="4" id="KW-1185">Reference proteome</keyword>
<dbReference type="Proteomes" id="UP000759131">
    <property type="component" value="Unassembled WGS sequence"/>
</dbReference>
<keyword evidence="2" id="KW-0812">Transmembrane</keyword>
<feature type="compositionally biased region" description="Basic and acidic residues" evidence="1">
    <location>
        <begin position="359"/>
        <end position="378"/>
    </location>
</feature>
<evidence type="ECO:0000256" key="1">
    <source>
        <dbReference type="SAM" id="MobiDB-lite"/>
    </source>
</evidence>
<dbReference type="AlphaFoldDB" id="A0A7R9PU53"/>
<sequence length="458" mass="51985">SFVITRSNSSQFAIISLQIFVMCYSFVITRSNSSQFAIISLQIFVIGSGRKVKSLDDIKHKNREMIDLLRELDSPLTSNESAVRRRKSGAGVKHRPNCLPTLSSLHSHTSSSIKKNKSMKVMMSSSKPIKTTTQTIRLGDQDFSQLFSQAKSGSSVVVNKETVEDNADLQNLSFQQKVKMFFVLLMIPSGLYLFNNSSKFKSDDNSNIQFNHMGVPISGIPGQFPGAYPGGYQNGVPGGYGGGYPGHGFPGRDGRPNFHDRSRGHYDPGDAIREHIERLNNRHREPPHRRRRHANPFEDRAEEMNPEHNPDYNPEHNPDYNPEHNPDYNPEHNPDYNPEHMNPHHNEDIERQFMNQMPETERKEEPKEEPIEKKDDFSKNSAETNQNLNEKPIEMNQNEAKAPEPQVNIGTINPIMQTRNSGEMTNGKEFKTILLWTPIDESVKEGNQAFIDGKFIIG</sequence>
<accession>A0A7R9PU53</accession>
<organism evidence="3">
    <name type="scientific">Medioppia subpectinata</name>
    <dbReference type="NCBI Taxonomy" id="1979941"/>
    <lineage>
        <taxon>Eukaryota</taxon>
        <taxon>Metazoa</taxon>
        <taxon>Ecdysozoa</taxon>
        <taxon>Arthropoda</taxon>
        <taxon>Chelicerata</taxon>
        <taxon>Arachnida</taxon>
        <taxon>Acari</taxon>
        <taxon>Acariformes</taxon>
        <taxon>Sarcoptiformes</taxon>
        <taxon>Oribatida</taxon>
        <taxon>Brachypylina</taxon>
        <taxon>Oppioidea</taxon>
        <taxon>Oppiidae</taxon>
        <taxon>Medioppia</taxon>
    </lineage>
</organism>
<feature type="compositionally biased region" description="Polar residues" evidence="1">
    <location>
        <begin position="379"/>
        <end position="389"/>
    </location>
</feature>
<name>A0A7R9PU53_9ACAR</name>
<dbReference type="EMBL" id="OC855005">
    <property type="protein sequence ID" value="CAD7620980.1"/>
    <property type="molecule type" value="Genomic_DNA"/>
</dbReference>
<reference evidence="3" key="1">
    <citation type="submission" date="2020-11" db="EMBL/GenBank/DDBJ databases">
        <authorList>
            <person name="Tran Van P."/>
        </authorList>
    </citation>
    <scope>NUCLEOTIDE SEQUENCE</scope>
</reference>
<keyword evidence="2" id="KW-1133">Transmembrane helix</keyword>
<evidence type="ECO:0000313" key="3">
    <source>
        <dbReference type="EMBL" id="CAD7620980.1"/>
    </source>
</evidence>
<feature type="region of interest" description="Disordered" evidence="1">
    <location>
        <begin position="243"/>
        <end position="345"/>
    </location>
</feature>
<feature type="compositionally biased region" description="Basic residues" evidence="1">
    <location>
        <begin position="285"/>
        <end position="294"/>
    </location>
</feature>
<evidence type="ECO:0000256" key="2">
    <source>
        <dbReference type="SAM" id="Phobius"/>
    </source>
</evidence>
<gene>
    <name evidence="3" type="ORF">OSB1V03_LOCUS1460</name>
</gene>
<protein>
    <submittedName>
        <fullName evidence="3">Uncharacterized protein</fullName>
    </submittedName>
</protein>
<proteinExistence type="predicted"/>
<feature type="non-terminal residue" evidence="3">
    <location>
        <position position="1"/>
    </location>
</feature>